<proteinExistence type="predicted"/>
<evidence type="ECO:0000256" key="1">
    <source>
        <dbReference type="SAM" id="Phobius"/>
    </source>
</evidence>
<evidence type="ECO:0000313" key="3">
    <source>
        <dbReference type="WBParaSite" id="ALUE_0002147301-mRNA-1"/>
    </source>
</evidence>
<keyword evidence="1" id="KW-0472">Membrane</keyword>
<feature type="transmembrane region" description="Helical" evidence="1">
    <location>
        <begin position="28"/>
        <end position="49"/>
    </location>
</feature>
<name>A0A0M3IRU5_ASCLU</name>
<keyword evidence="1" id="KW-1133">Transmembrane helix</keyword>
<keyword evidence="1" id="KW-0812">Transmembrane</keyword>
<dbReference type="Proteomes" id="UP000036681">
    <property type="component" value="Unplaced"/>
</dbReference>
<reference evidence="3" key="1">
    <citation type="submission" date="2017-02" db="UniProtKB">
        <authorList>
            <consortium name="WormBaseParasite"/>
        </authorList>
    </citation>
    <scope>IDENTIFICATION</scope>
</reference>
<protein>
    <submittedName>
        <fullName evidence="3">RSN1_TM domain-containing protein</fullName>
    </submittedName>
</protein>
<dbReference type="AlphaFoldDB" id="A0A0M3IRU5"/>
<evidence type="ECO:0000313" key="2">
    <source>
        <dbReference type="Proteomes" id="UP000036681"/>
    </source>
</evidence>
<accession>A0A0M3IRU5</accession>
<organism evidence="2 3">
    <name type="scientific">Ascaris lumbricoides</name>
    <name type="common">Giant roundworm</name>
    <dbReference type="NCBI Taxonomy" id="6252"/>
    <lineage>
        <taxon>Eukaryota</taxon>
        <taxon>Metazoa</taxon>
        <taxon>Ecdysozoa</taxon>
        <taxon>Nematoda</taxon>
        <taxon>Chromadorea</taxon>
        <taxon>Rhabditida</taxon>
        <taxon>Spirurina</taxon>
        <taxon>Ascaridomorpha</taxon>
        <taxon>Ascaridoidea</taxon>
        <taxon>Ascarididae</taxon>
        <taxon>Ascaris</taxon>
    </lineage>
</organism>
<dbReference type="WBParaSite" id="ALUE_0002147301-mRNA-1">
    <property type="protein sequence ID" value="ALUE_0002147301-mRNA-1"/>
    <property type="gene ID" value="ALUE_0002147301"/>
</dbReference>
<sequence length="102" mass="11482">MEGALSTDSNSDSDSDLLLSAPVPPLQVHMLVIIYYLLVFTSFVTTLFSKAHPKMRTFRSSDMFKEAARWNTRGEMKGKGEDGREMVQRGIFCNATITIEFV</sequence>
<keyword evidence="2" id="KW-1185">Reference proteome</keyword>